<evidence type="ECO:0000313" key="9">
    <source>
        <dbReference type="Proteomes" id="UP000232323"/>
    </source>
</evidence>
<keyword evidence="3" id="KW-1003">Cell membrane</keyword>
<evidence type="ECO:0000256" key="3">
    <source>
        <dbReference type="ARBA" id="ARBA00022475"/>
    </source>
</evidence>
<dbReference type="GO" id="GO:0005886">
    <property type="term" value="C:plasma membrane"/>
    <property type="evidence" value="ECO:0007669"/>
    <property type="project" value="UniProtKB-SubCell"/>
</dbReference>
<dbReference type="STRING" id="1157962.A0A250X7N2"/>
<dbReference type="Pfam" id="PF25539">
    <property type="entry name" value="Bestrophin_2"/>
    <property type="match status" value="1"/>
</dbReference>
<accession>A0A250X7N2</accession>
<protein>
    <submittedName>
        <fullName evidence="8">Uncharacterized protein</fullName>
    </submittedName>
</protein>
<keyword evidence="9" id="KW-1185">Reference proteome</keyword>
<evidence type="ECO:0000256" key="2">
    <source>
        <dbReference type="ARBA" id="ARBA00022448"/>
    </source>
</evidence>
<comment type="caution">
    <text evidence="8">The sequence shown here is derived from an EMBL/GenBank/DDBJ whole genome shotgun (WGS) entry which is preliminary data.</text>
</comment>
<dbReference type="EMBL" id="BEGY01000035">
    <property type="protein sequence ID" value="GAX78770.1"/>
    <property type="molecule type" value="Genomic_DNA"/>
</dbReference>
<dbReference type="GO" id="GO:0005254">
    <property type="term" value="F:chloride channel activity"/>
    <property type="evidence" value="ECO:0007669"/>
    <property type="project" value="InterPro"/>
</dbReference>
<keyword evidence="5" id="KW-1133">Transmembrane helix</keyword>
<sequence>MFQCTLRESANRLSRRLHPHAVKYEKACRVRANDDKPTYPPTLLRPETLPFGDTFTPEDSVDDMGTLYELTYTSKSPKVFTMPRWQAHKSTSRYWRHLSGIFTSRTARALAQPLACIACTSTALCSYQQLVLDHHLPAWFYPLATTGFPFEQTSLALSLLLVFRTDSSYARWVEALRLWSDMRTICTGLVQDASAWIDDKRLKQLIVDWITAYLRCLEATVKLGPGIQETLDTVLGPDSLQRLVLVKKSRQPSFCLMVLTEAVQKARLSESRESAILEYIASMNSMISSCERLIRFPVPLSYTRHTSRFLLLWLALLPLALWNDLGWLSIGANVLMGYLLLGIEEIGVKLEEPFAMLPLAEINAELSANLNFLLEEKSSAENLVKDQLDGLNFHVKSDGTGKSNVSNGTAGSQNSMTSVSKFQAAQGLSSKYNEHD</sequence>
<evidence type="ECO:0000313" key="8">
    <source>
        <dbReference type="EMBL" id="GAX78770.1"/>
    </source>
</evidence>
<reference evidence="8 9" key="1">
    <citation type="submission" date="2017-08" db="EMBL/GenBank/DDBJ databases">
        <title>Acidophilic green algal genome provides insights into adaptation to an acidic environment.</title>
        <authorList>
            <person name="Hirooka S."/>
            <person name="Hirose Y."/>
            <person name="Kanesaki Y."/>
            <person name="Higuchi S."/>
            <person name="Fujiwara T."/>
            <person name="Onuma R."/>
            <person name="Era A."/>
            <person name="Ohbayashi R."/>
            <person name="Uzuka A."/>
            <person name="Nozaki H."/>
            <person name="Yoshikawa H."/>
            <person name="Miyagishima S.Y."/>
        </authorList>
    </citation>
    <scope>NUCLEOTIDE SEQUENCE [LARGE SCALE GENOMIC DNA]</scope>
    <source>
        <strain evidence="8 9">NIES-2499</strain>
    </source>
</reference>
<evidence type="ECO:0000256" key="7">
    <source>
        <dbReference type="ARBA" id="ARBA00023136"/>
    </source>
</evidence>
<keyword evidence="7" id="KW-0472">Membrane</keyword>
<dbReference type="Proteomes" id="UP000232323">
    <property type="component" value="Unassembled WGS sequence"/>
</dbReference>
<evidence type="ECO:0000256" key="5">
    <source>
        <dbReference type="ARBA" id="ARBA00022989"/>
    </source>
</evidence>
<proteinExistence type="predicted"/>
<keyword evidence="4" id="KW-0812">Transmembrane</keyword>
<evidence type="ECO:0000256" key="4">
    <source>
        <dbReference type="ARBA" id="ARBA00022692"/>
    </source>
</evidence>
<dbReference type="AlphaFoldDB" id="A0A250X7N2"/>
<keyword evidence="2" id="KW-0813">Transport</keyword>
<comment type="subcellular location">
    <subcellularLocation>
        <location evidence="1">Cell membrane</location>
        <topology evidence="1">Multi-pass membrane protein</topology>
    </subcellularLocation>
</comment>
<organism evidence="8 9">
    <name type="scientific">Chlamydomonas eustigma</name>
    <dbReference type="NCBI Taxonomy" id="1157962"/>
    <lineage>
        <taxon>Eukaryota</taxon>
        <taxon>Viridiplantae</taxon>
        <taxon>Chlorophyta</taxon>
        <taxon>core chlorophytes</taxon>
        <taxon>Chlorophyceae</taxon>
        <taxon>CS clade</taxon>
        <taxon>Chlamydomonadales</taxon>
        <taxon>Chlamydomonadaceae</taxon>
        <taxon>Chlamydomonas</taxon>
    </lineage>
</organism>
<evidence type="ECO:0000256" key="6">
    <source>
        <dbReference type="ARBA" id="ARBA00023065"/>
    </source>
</evidence>
<dbReference type="PANTHER" id="PTHR33281">
    <property type="entry name" value="UPF0187 PROTEIN YNEE"/>
    <property type="match status" value="1"/>
</dbReference>
<gene>
    <name evidence="8" type="ORF">CEUSTIGMA_g6207.t1</name>
</gene>
<keyword evidence="6" id="KW-0406">Ion transport</keyword>
<evidence type="ECO:0000256" key="1">
    <source>
        <dbReference type="ARBA" id="ARBA00004651"/>
    </source>
</evidence>
<dbReference type="PANTHER" id="PTHR33281:SF19">
    <property type="entry name" value="VOLTAGE-DEPENDENT ANION CHANNEL-FORMING PROTEIN YNEE"/>
    <property type="match status" value="1"/>
</dbReference>
<name>A0A250X7N2_9CHLO</name>
<dbReference type="InterPro" id="IPR044669">
    <property type="entry name" value="YneE/VCCN1/2-like"/>
</dbReference>
<dbReference type="OrthoDB" id="1368at2759"/>